<name>A0A5C6CQQ4_9BACT</name>
<accession>A0A5C6CQQ4</accession>
<protein>
    <recommendedName>
        <fullName evidence="4">Polyketide synthase</fullName>
    </recommendedName>
</protein>
<evidence type="ECO:0000313" key="3">
    <source>
        <dbReference type="Proteomes" id="UP000318437"/>
    </source>
</evidence>
<evidence type="ECO:0000256" key="1">
    <source>
        <dbReference type="SAM" id="Phobius"/>
    </source>
</evidence>
<keyword evidence="1" id="KW-0472">Membrane</keyword>
<organism evidence="2 3">
    <name type="scientific">Bythopirellula polymerisocia</name>
    <dbReference type="NCBI Taxonomy" id="2528003"/>
    <lineage>
        <taxon>Bacteria</taxon>
        <taxon>Pseudomonadati</taxon>
        <taxon>Planctomycetota</taxon>
        <taxon>Planctomycetia</taxon>
        <taxon>Pirellulales</taxon>
        <taxon>Lacipirellulaceae</taxon>
        <taxon>Bythopirellula</taxon>
    </lineage>
</organism>
<keyword evidence="3" id="KW-1185">Reference proteome</keyword>
<comment type="caution">
    <text evidence="2">The sequence shown here is derived from an EMBL/GenBank/DDBJ whole genome shotgun (WGS) entry which is preliminary data.</text>
</comment>
<dbReference type="AlphaFoldDB" id="A0A5C6CQQ4"/>
<feature type="transmembrane region" description="Helical" evidence="1">
    <location>
        <begin position="169"/>
        <end position="189"/>
    </location>
</feature>
<dbReference type="Proteomes" id="UP000318437">
    <property type="component" value="Unassembled WGS sequence"/>
</dbReference>
<keyword evidence="1" id="KW-0812">Transmembrane</keyword>
<dbReference type="EMBL" id="SJPS01000003">
    <property type="protein sequence ID" value="TWU27243.1"/>
    <property type="molecule type" value="Genomic_DNA"/>
</dbReference>
<gene>
    <name evidence="2" type="ORF">Pla144_20140</name>
</gene>
<keyword evidence="1" id="KW-1133">Transmembrane helix</keyword>
<reference evidence="2 3" key="1">
    <citation type="submission" date="2019-02" db="EMBL/GenBank/DDBJ databases">
        <title>Deep-cultivation of Planctomycetes and their phenomic and genomic characterization uncovers novel biology.</title>
        <authorList>
            <person name="Wiegand S."/>
            <person name="Jogler M."/>
            <person name="Boedeker C."/>
            <person name="Pinto D."/>
            <person name="Vollmers J."/>
            <person name="Rivas-Marin E."/>
            <person name="Kohn T."/>
            <person name="Peeters S.H."/>
            <person name="Heuer A."/>
            <person name="Rast P."/>
            <person name="Oberbeckmann S."/>
            <person name="Bunk B."/>
            <person name="Jeske O."/>
            <person name="Meyerdierks A."/>
            <person name="Storesund J.E."/>
            <person name="Kallscheuer N."/>
            <person name="Luecker S."/>
            <person name="Lage O.M."/>
            <person name="Pohl T."/>
            <person name="Merkel B.J."/>
            <person name="Hornburger P."/>
            <person name="Mueller R.-W."/>
            <person name="Bruemmer F."/>
            <person name="Labrenz M."/>
            <person name="Spormann A.M."/>
            <person name="Op Den Camp H."/>
            <person name="Overmann J."/>
            <person name="Amann R."/>
            <person name="Jetten M.S.M."/>
            <person name="Mascher T."/>
            <person name="Medema M.H."/>
            <person name="Devos D.P."/>
            <person name="Kaster A.-K."/>
            <person name="Ovreas L."/>
            <person name="Rohde M."/>
            <person name="Galperin M.Y."/>
            <person name="Jogler C."/>
        </authorList>
    </citation>
    <scope>NUCLEOTIDE SEQUENCE [LARGE SCALE GENOMIC DNA]</scope>
    <source>
        <strain evidence="2 3">Pla144</strain>
    </source>
</reference>
<feature type="transmembrane region" description="Helical" evidence="1">
    <location>
        <begin position="77"/>
        <end position="96"/>
    </location>
</feature>
<sequence length="759" mass="85754">MVASPFDETCLNKHMSTVALPFTIPKIVRRKVRSLRWLVRGYVLLEGIATVVILLCIAFWLTLFLDWYFEPSTTLRMLMGLGITAGLAFVSWKALFSRLFARLSDSSLALLVERTFPHIEQSLVTTIQGEHQSKAFSQTQNELFEHTSAEASQKLSQVELSQVFRYRPLILKAILAILLVGSLVGFALLQAEAFEFFLQRVQLSDVPWPRKVELTVVGFDEVDGKRTMNVARDDNFNLDVLASLQEGHIAPPEVEIRYRLPDGRRGRDSMTQVGDAASGNGDVQDFQYEFKNLAADISFDVIGGDDRIRDLHLHVVERPQIVKTELECAFPDYLQRFPQAIPFSGRVEIPQGTSSVCLVEINKPLREVQVYDSVTKEELIAELSSDNPRRFSIPLDMAQADRVLLLDVHDTDGVSNREPYRLMVSVIPDEIPEVSVQLRGIGTAVTPQATIPLVGTIRDDYAVTSAWIEGQTDKLEPQRRKLSTSAYSGRENTELGRLDLAETSEHSQQRALPLEPGQQLTLSVKAQDAYDLQSEPHVGSSQRFVLDVVTESQLRSLLEKRELGLRQRFEAIHEKMIATHDLLTRIEIKPQSTEDEPLENEEVNLRRERDKLRVSGALQNITQLTFETLGVAEGFEDIVVELQNNRIDTEELTERLQNNIAAPLHEIADKLMSELESQLQELPAVIDSGDEKSRVQSAAIIQSDVVIEAMQRILDRMLELESYNELVELLRGIVAEQKDLNEATRIKQLEKLRSLLDDE</sequence>
<evidence type="ECO:0008006" key="4">
    <source>
        <dbReference type="Google" id="ProtNLM"/>
    </source>
</evidence>
<proteinExistence type="predicted"/>
<evidence type="ECO:0000313" key="2">
    <source>
        <dbReference type="EMBL" id="TWU27243.1"/>
    </source>
</evidence>
<feature type="transmembrane region" description="Helical" evidence="1">
    <location>
        <begin position="39"/>
        <end position="65"/>
    </location>
</feature>